<keyword evidence="8" id="KW-0967">Endosome</keyword>
<protein>
    <recommendedName>
        <fullName evidence="18">Lysosome-associated membrane glycoprotein 5</fullName>
    </recommendedName>
    <alternativeName>
        <fullName evidence="19">Lysosome-associated membrane protein 5</fullName>
    </alternativeName>
</protein>
<evidence type="ECO:0000256" key="7">
    <source>
        <dbReference type="ARBA" id="ARBA00022729"/>
    </source>
</evidence>
<evidence type="ECO:0000256" key="21">
    <source>
        <dbReference type="SAM" id="MobiDB-lite"/>
    </source>
</evidence>
<evidence type="ECO:0000256" key="22">
    <source>
        <dbReference type="SAM" id="Phobius"/>
    </source>
</evidence>
<proteinExistence type="inferred from homology"/>
<evidence type="ECO:0000313" key="27">
    <source>
        <dbReference type="Proteomes" id="UP000270296"/>
    </source>
</evidence>
<evidence type="ECO:0000256" key="11">
    <source>
        <dbReference type="ARBA" id="ARBA00023136"/>
    </source>
</evidence>
<dbReference type="GO" id="GO:0072594">
    <property type="term" value="P:establishment of protein localization to organelle"/>
    <property type="evidence" value="ECO:0007669"/>
    <property type="project" value="TreeGrafter"/>
</dbReference>
<comment type="subcellular location">
    <subcellularLocation>
        <location evidence="4">Cell projection</location>
        <location evidence="4">Dendrite</location>
    </subcellularLocation>
    <subcellularLocation>
        <location evidence="17">Cell projection</location>
        <location evidence="17">Growth cone membrane</location>
        <topology evidence="17">Single-pass type I membrane protein</topology>
    </subcellularLocation>
    <subcellularLocation>
        <location evidence="15">Cytoplasmic vesicle</location>
        <location evidence="15">Secretory vesicle</location>
        <location evidence="15">Synaptic vesicle membrane</location>
        <topology evidence="15">Single-pass type I membrane protein</topology>
    </subcellularLocation>
    <subcellularLocation>
        <location evidence="2">Early endosome membrane</location>
        <topology evidence="2">Single-pass type I membrane protein</topology>
    </subcellularLocation>
    <subcellularLocation>
        <location evidence="1">Endoplasmic reticulum-Golgi intermediate compartment membrane</location>
        <topology evidence="1">Single-pass type I membrane protein</topology>
    </subcellularLocation>
    <subcellularLocation>
        <location evidence="20">Membrane</location>
        <topology evidence="20">Single-pass type I membrane protein</topology>
    </subcellularLocation>
    <subcellularLocation>
        <location evidence="3">Recycling endosome</location>
    </subcellularLocation>
</comment>
<dbReference type="PANTHER" id="PTHR11506">
    <property type="entry name" value="LYSOSOME-ASSOCIATED MEMBRANE GLYCOPROTEIN"/>
    <property type="match status" value="1"/>
</dbReference>
<evidence type="ECO:0000313" key="28">
    <source>
        <dbReference type="WBParaSite" id="SBAD_0001197301-mRNA-1"/>
    </source>
</evidence>
<dbReference type="WBParaSite" id="SBAD_0001197301-mRNA-1">
    <property type="protein sequence ID" value="SBAD_0001197301-mRNA-1"/>
    <property type="gene ID" value="SBAD_0001197301"/>
</dbReference>
<name>A0A183J6T8_9BILA</name>
<feature type="compositionally biased region" description="Low complexity" evidence="21">
    <location>
        <begin position="21"/>
        <end position="31"/>
    </location>
</feature>
<evidence type="ECO:0000256" key="15">
    <source>
        <dbReference type="ARBA" id="ARBA00029428"/>
    </source>
</evidence>
<evidence type="ECO:0000256" key="8">
    <source>
        <dbReference type="ARBA" id="ARBA00022753"/>
    </source>
</evidence>
<keyword evidence="9 22" id="KW-1133">Transmembrane helix</keyword>
<dbReference type="InterPro" id="IPR002000">
    <property type="entry name" value="Lysosome-assoc_membr_glycop"/>
</dbReference>
<evidence type="ECO:0000259" key="24">
    <source>
        <dbReference type="Pfam" id="PF01299"/>
    </source>
</evidence>
<evidence type="ECO:0000256" key="23">
    <source>
        <dbReference type="SAM" id="SignalP"/>
    </source>
</evidence>
<keyword evidence="7 23" id="KW-0732">Signal</keyword>
<keyword evidence="10" id="KW-0770">Synapse</keyword>
<dbReference type="InterPro" id="IPR048528">
    <property type="entry name" value="Lamp2-like_luminal"/>
</dbReference>
<reference evidence="28" key="1">
    <citation type="submission" date="2016-06" db="UniProtKB">
        <authorList>
            <consortium name="WormBaseParasite"/>
        </authorList>
    </citation>
    <scope>IDENTIFICATION</scope>
</reference>
<gene>
    <name evidence="26" type="ORF">SBAD_LOCUS11586</name>
</gene>
<evidence type="ECO:0000256" key="16">
    <source>
        <dbReference type="ARBA" id="ARBA00053950"/>
    </source>
</evidence>
<feature type="chain" id="PRO_5043140436" description="Lysosome-associated membrane glycoprotein 5" evidence="23">
    <location>
        <begin position="18"/>
        <end position="252"/>
    </location>
</feature>
<dbReference type="OrthoDB" id="6248302at2759"/>
<keyword evidence="6 20" id="KW-0812">Transmembrane</keyword>
<feature type="transmembrane region" description="Helical" evidence="22">
    <location>
        <begin position="215"/>
        <end position="237"/>
    </location>
</feature>
<dbReference type="Pfam" id="PF01299">
    <property type="entry name" value="Lamp2-like_luminal"/>
    <property type="match status" value="1"/>
</dbReference>
<feature type="domain" description="Lysosome-associated membrane glycoprotein 2-like transmembrane" evidence="25">
    <location>
        <begin position="216"/>
        <end position="243"/>
    </location>
</feature>
<evidence type="ECO:0000259" key="25">
    <source>
        <dbReference type="Pfam" id="PF21222"/>
    </source>
</evidence>
<feature type="signal peptide" evidence="23">
    <location>
        <begin position="1"/>
        <end position="17"/>
    </location>
</feature>
<dbReference type="PANTHER" id="PTHR11506:SF35">
    <property type="entry name" value="LYSOSOME-ASSOCIATED MEMBRANE GLYCOPROTEIN 5"/>
    <property type="match status" value="1"/>
</dbReference>
<dbReference type="PROSITE" id="PS51407">
    <property type="entry name" value="LAMP_3"/>
    <property type="match status" value="1"/>
</dbReference>
<evidence type="ECO:0000256" key="3">
    <source>
        <dbReference type="ARBA" id="ARBA00004172"/>
    </source>
</evidence>
<dbReference type="Pfam" id="PF21222">
    <property type="entry name" value="Lamp2_2nd"/>
    <property type="match status" value="1"/>
</dbReference>
<dbReference type="AlphaFoldDB" id="A0A183J6T8"/>
<dbReference type="Proteomes" id="UP000270296">
    <property type="component" value="Unassembled WGS sequence"/>
</dbReference>
<evidence type="ECO:0000256" key="4">
    <source>
        <dbReference type="ARBA" id="ARBA00004279"/>
    </source>
</evidence>
<evidence type="ECO:0000256" key="13">
    <source>
        <dbReference type="ARBA" id="ARBA00023273"/>
    </source>
</evidence>
<comment type="caution">
    <text evidence="20">Lacks conserved residue(s) required for the propagation of feature annotation.</text>
</comment>
<evidence type="ECO:0000256" key="17">
    <source>
        <dbReference type="ARBA" id="ARBA00060492"/>
    </source>
</evidence>
<comment type="function">
    <text evidence="16">Plays a role in short-term synaptic plasticity in a subset of GABAergic neurons in the brain.</text>
</comment>
<sequence length="252" mass="27947">MILVVLLFGICHEDSFAQNDTTTAEPSTLTTAVPTSTAGPEGHVGHWNTSCIKLDAEIKLVFKYNTSENNELETKVAVPTSAIVSGNCTEDYDSIIFSFFGNWSLLLSFNRNSSVSSDVFMNEVVIKYFTSEKNFPNITSDLVNRLITVSGPSDPHTWNLHIKKDRSYECNAEYSYKVTSDCSLALSHLRVQAFMTKAEFDYPDVCLADTMTSDIVPIVIGAALAILVVVVLIAYLIGRVRTRRTTYENIES</sequence>
<evidence type="ECO:0000256" key="2">
    <source>
        <dbReference type="ARBA" id="ARBA00004158"/>
    </source>
</evidence>
<evidence type="ECO:0000256" key="20">
    <source>
        <dbReference type="PROSITE-ProRule" id="PRU00740"/>
    </source>
</evidence>
<evidence type="ECO:0000256" key="12">
    <source>
        <dbReference type="ARBA" id="ARBA00023180"/>
    </source>
</evidence>
<evidence type="ECO:0000256" key="18">
    <source>
        <dbReference type="ARBA" id="ARBA00074379"/>
    </source>
</evidence>
<dbReference type="InterPro" id="IPR048524">
    <property type="entry name" value="Lamp2-like_TM"/>
</dbReference>
<dbReference type="GO" id="GO:0005765">
    <property type="term" value="C:lysosomal membrane"/>
    <property type="evidence" value="ECO:0007669"/>
    <property type="project" value="TreeGrafter"/>
</dbReference>
<accession>A0A183J6T8</accession>
<feature type="domain" description="Lysosome-associated membrane glycoprotein 2-like luminal" evidence="24">
    <location>
        <begin position="47"/>
        <end position="134"/>
    </location>
</feature>
<dbReference type="EMBL" id="UZAM01015974">
    <property type="protein sequence ID" value="VDP41308.1"/>
    <property type="molecule type" value="Genomic_DNA"/>
</dbReference>
<keyword evidence="11 20" id="KW-0472">Membrane</keyword>
<dbReference type="GO" id="GO:0005886">
    <property type="term" value="C:plasma membrane"/>
    <property type="evidence" value="ECO:0007669"/>
    <property type="project" value="UniProtKB-SubCell"/>
</dbReference>
<dbReference type="Gene3D" id="2.40.160.110">
    <property type="match status" value="1"/>
</dbReference>
<dbReference type="GO" id="GO:0031902">
    <property type="term" value="C:late endosome membrane"/>
    <property type="evidence" value="ECO:0007669"/>
    <property type="project" value="TreeGrafter"/>
</dbReference>
<evidence type="ECO:0000256" key="10">
    <source>
        <dbReference type="ARBA" id="ARBA00023018"/>
    </source>
</evidence>
<keyword evidence="12" id="KW-0325">Glycoprotein</keyword>
<dbReference type="PRINTS" id="PR00336">
    <property type="entry name" value="LYSASSOCTDMP"/>
</dbReference>
<organism evidence="28">
    <name type="scientific">Soboliphyme baturini</name>
    <dbReference type="NCBI Taxonomy" id="241478"/>
    <lineage>
        <taxon>Eukaryota</taxon>
        <taxon>Metazoa</taxon>
        <taxon>Ecdysozoa</taxon>
        <taxon>Nematoda</taxon>
        <taxon>Enoplea</taxon>
        <taxon>Dorylaimia</taxon>
        <taxon>Dioctophymatida</taxon>
        <taxon>Dioctophymatoidea</taxon>
        <taxon>Soboliphymatidae</taxon>
        <taxon>Soboliphyme</taxon>
    </lineage>
</organism>
<evidence type="ECO:0000256" key="14">
    <source>
        <dbReference type="ARBA" id="ARBA00023329"/>
    </source>
</evidence>
<keyword evidence="14" id="KW-0968">Cytoplasmic vesicle</keyword>
<keyword evidence="27" id="KW-1185">Reference proteome</keyword>
<comment type="similarity">
    <text evidence="5 20">Belongs to the LAMP family.</text>
</comment>
<evidence type="ECO:0000313" key="26">
    <source>
        <dbReference type="EMBL" id="VDP41308.1"/>
    </source>
</evidence>
<evidence type="ECO:0000256" key="19">
    <source>
        <dbReference type="ARBA" id="ARBA00076257"/>
    </source>
</evidence>
<evidence type="ECO:0000256" key="9">
    <source>
        <dbReference type="ARBA" id="ARBA00022989"/>
    </source>
</evidence>
<reference evidence="26 27" key="2">
    <citation type="submission" date="2018-11" db="EMBL/GenBank/DDBJ databases">
        <authorList>
            <consortium name="Pathogen Informatics"/>
        </authorList>
    </citation>
    <scope>NUCLEOTIDE SEQUENCE [LARGE SCALE GENOMIC DNA]</scope>
</reference>
<evidence type="ECO:0000256" key="6">
    <source>
        <dbReference type="ARBA" id="ARBA00022692"/>
    </source>
</evidence>
<evidence type="ECO:0000256" key="5">
    <source>
        <dbReference type="ARBA" id="ARBA00009644"/>
    </source>
</evidence>
<evidence type="ECO:0000256" key="1">
    <source>
        <dbReference type="ARBA" id="ARBA00004151"/>
    </source>
</evidence>
<feature type="region of interest" description="Disordered" evidence="21">
    <location>
        <begin position="21"/>
        <end position="41"/>
    </location>
</feature>
<keyword evidence="13" id="KW-0966">Cell projection</keyword>